<organism evidence="2 3">
    <name type="scientific">Streptomyces boncukensis</name>
    <dbReference type="NCBI Taxonomy" id="2711219"/>
    <lineage>
        <taxon>Bacteria</taxon>
        <taxon>Bacillati</taxon>
        <taxon>Actinomycetota</taxon>
        <taxon>Actinomycetes</taxon>
        <taxon>Kitasatosporales</taxon>
        <taxon>Streptomycetaceae</taxon>
        <taxon>Streptomyces</taxon>
    </lineage>
</organism>
<evidence type="ECO:0000313" key="2">
    <source>
        <dbReference type="EMBL" id="NGO73816.1"/>
    </source>
</evidence>
<protein>
    <submittedName>
        <fullName evidence="2">Uncharacterized protein</fullName>
    </submittedName>
</protein>
<sequence length="199" mass="22108">MRAETAAAAHWLRALARQFPELLTELAPGGTSPGLPRRTPGPATPERTTAPLRLHISDAVRDITDGVIELEEAGYERLRRGRPRRAPVPQRIARLLELLDLLDGEDERHVLLAAHLHAEARRMARRCARALGDTEPMAAVSGRCPWCASVSLRAFPERRAVMCINPGCRCDSPACDCRTDPAHRHVWPEAQWESAWEPG</sequence>
<keyword evidence="3" id="KW-1185">Reference proteome</keyword>
<feature type="region of interest" description="Disordered" evidence="1">
    <location>
        <begin position="25"/>
        <end position="48"/>
    </location>
</feature>
<feature type="non-terminal residue" evidence="2">
    <location>
        <position position="199"/>
    </location>
</feature>
<evidence type="ECO:0000313" key="3">
    <source>
        <dbReference type="Proteomes" id="UP000477722"/>
    </source>
</evidence>
<comment type="caution">
    <text evidence="2">The sequence shown here is derived from an EMBL/GenBank/DDBJ whole genome shotgun (WGS) entry which is preliminary data.</text>
</comment>
<evidence type="ECO:0000256" key="1">
    <source>
        <dbReference type="SAM" id="MobiDB-lite"/>
    </source>
</evidence>
<dbReference type="EMBL" id="JAAKZZ010000918">
    <property type="protein sequence ID" value="NGO73816.1"/>
    <property type="molecule type" value="Genomic_DNA"/>
</dbReference>
<name>A0A6G4X8E4_9ACTN</name>
<reference evidence="2 3" key="1">
    <citation type="submission" date="2020-02" db="EMBL/GenBank/DDBJ databases">
        <title>Whole-genome analyses of novel actinobacteria.</title>
        <authorList>
            <person name="Sahin N."/>
            <person name="Tatar D."/>
        </authorList>
    </citation>
    <scope>NUCLEOTIDE SEQUENCE [LARGE SCALE GENOMIC DNA]</scope>
    <source>
        <strain evidence="2 3">SB3404</strain>
    </source>
</reference>
<proteinExistence type="predicted"/>
<gene>
    <name evidence="2" type="ORF">G5C65_36980</name>
</gene>
<dbReference type="Proteomes" id="UP000477722">
    <property type="component" value="Unassembled WGS sequence"/>
</dbReference>
<accession>A0A6G4X8E4</accession>
<dbReference type="AlphaFoldDB" id="A0A6G4X8E4"/>